<dbReference type="Gene3D" id="3.40.190.10">
    <property type="entry name" value="Periplasmic binding protein-like II"/>
    <property type="match status" value="2"/>
</dbReference>
<evidence type="ECO:0000313" key="3">
    <source>
        <dbReference type="EMBL" id="KAH7087749.1"/>
    </source>
</evidence>
<feature type="chain" id="PRO_5035454832" evidence="2">
    <location>
        <begin position="18"/>
        <end position="291"/>
    </location>
</feature>
<protein>
    <submittedName>
        <fullName evidence="3">ABC-type Fe3+ transport system</fullName>
    </submittedName>
</protein>
<name>A0A8K0VYZ8_9PLEO</name>
<dbReference type="Pfam" id="PF13343">
    <property type="entry name" value="SBP_bac_6"/>
    <property type="match status" value="1"/>
</dbReference>
<gene>
    <name evidence="3" type="ORF">FB567DRAFT_560479</name>
</gene>
<dbReference type="PANTHER" id="PTHR30006:SF2">
    <property type="entry name" value="ABC TRANSPORTER SUBSTRATE-BINDING PROTEIN"/>
    <property type="match status" value="1"/>
</dbReference>
<organism evidence="3 4">
    <name type="scientific">Paraphoma chrysanthemicola</name>
    <dbReference type="NCBI Taxonomy" id="798071"/>
    <lineage>
        <taxon>Eukaryota</taxon>
        <taxon>Fungi</taxon>
        <taxon>Dikarya</taxon>
        <taxon>Ascomycota</taxon>
        <taxon>Pezizomycotina</taxon>
        <taxon>Dothideomycetes</taxon>
        <taxon>Pleosporomycetidae</taxon>
        <taxon>Pleosporales</taxon>
        <taxon>Pleosporineae</taxon>
        <taxon>Phaeosphaeriaceae</taxon>
        <taxon>Paraphoma</taxon>
    </lineage>
</organism>
<dbReference type="OrthoDB" id="124329at2759"/>
<dbReference type="AlphaFoldDB" id="A0A8K0VYZ8"/>
<accession>A0A8K0VYZ8</accession>
<dbReference type="PANTHER" id="PTHR30006">
    <property type="entry name" value="THIAMINE-BINDING PERIPLASMIC PROTEIN-RELATED"/>
    <property type="match status" value="1"/>
</dbReference>
<dbReference type="SUPFAM" id="SSF53850">
    <property type="entry name" value="Periplasmic binding protein-like II"/>
    <property type="match status" value="1"/>
</dbReference>
<reference evidence="3" key="1">
    <citation type="journal article" date="2021" name="Nat. Commun.">
        <title>Genetic determinants of endophytism in the Arabidopsis root mycobiome.</title>
        <authorList>
            <person name="Mesny F."/>
            <person name="Miyauchi S."/>
            <person name="Thiergart T."/>
            <person name="Pickel B."/>
            <person name="Atanasova L."/>
            <person name="Karlsson M."/>
            <person name="Huettel B."/>
            <person name="Barry K.W."/>
            <person name="Haridas S."/>
            <person name="Chen C."/>
            <person name="Bauer D."/>
            <person name="Andreopoulos W."/>
            <person name="Pangilinan J."/>
            <person name="LaButti K."/>
            <person name="Riley R."/>
            <person name="Lipzen A."/>
            <person name="Clum A."/>
            <person name="Drula E."/>
            <person name="Henrissat B."/>
            <person name="Kohler A."/>
            <person name="Grigoriev I.V."/>
            <person name="Martin F.M."/>
            <person name="Hacquard S."/>
        </authorList>
    </citation>
    <scope>NUCLEOTIDE SEQUENCE</scope>
    <source>
        <strain evidence="3">MPI-SDFR-AT-0120</strain>
    </source>
</reference>
<sequence>MRSSVLRLALFSAAAAAFPTGFSLERSFERETSSLDEIYKAALKEGDVVTVWHGGDEKTQQDSLKQAFETRFPGITLNLTQLATDNFYIDSVILQRLHDFPRWKKQGALLNYAPLNFNKIYPEFRDNAATYMGLEIVAWSMIYNTLTTDSNPTGYTDFLKPEFKDKLVLTYSNDNDAVLFQFSLINTNYSATFTSFIGLNTFGPLNISFATEDQFVSWPQTGVILKDAPHPEGTKLLHNFMLSDEFISQGGVWSVRSDIAAPKGYSKIMEQHGTDDKLGTAQGQSPLNDDL</sequence>
<keyword evidence="4" id="KW-1185">Reference proteome</keyword>
<proteinExistence type="predicted"/>
<dbReference type="Proteomes" id="UP000813461">
    <property type="component" value="Unassembled WGS sequence"/>
</dbReference>
<feature type="signal peptide" evidence="2">
    <location>
        <begin position="1"/>
        <end position="17"/>
    </location>
</feature>
<evidence type="ECO:0000256" key="1">
    <source>
        <dbReference type="ARBA" id="ARBA00022729"/>
    </source>
</evidence>
<dbReference type="EMBL" id="JAGMVJ010000009">
    <property type="protein sequence ID" value="KAH7087749.1"/>
    <property type="molecule type" value="Genomic_DNA"/>
</dbReference>
<evidence type="ECO:0000256" key="2">
    <source>
        <dbReference type="SAM" id="SignalP"/>
    </source>
</evidence>
<evidence type="ECO:0000313" key="4">
    <source>
        <dbReference type="Proteomes" id="UP000813461"/>
    </source>
</evidence>
<comment type="caution">
    <text evidence="3">The sequence shown here is derived from an EMBL/GenBank/DDBJ whole genome shotgun (WGS) entry which is preliminary data.</text>
</comment>
<keyword evidence="1 2" id="KW-0732">Signal</keyword>